<evidence type="ECO:0000313" key="2">
    <source>
        <dbReference type="Proteomes" id="UP000297734"/>
    </source>
</evidence>
<keyword evidence="2" id="KW-1185">Reference proteome</keyword>
<organism evidence="1 2">
    <name type="scientific">Pseudomonas nabeulensis</name>
    <dbReference type="NCBI Taxonomy" id="2293833"/>
    <lineage>
        <taxon>Bacteria</taxon>
        <taxon>Pseudomonadati</taxon>
        <taxon>Pseudomonadota</taxon>
        <taxon>Gammaproteobacteria</taxon>
        <taxon>Pseudomonadales</taxon>
        <taxon>Pseudomonadaceae</taxon>
        <taxon>Pseudomonas</taxon>
    </lineage>
</organism>
<gene>
    <name evidence="1" type="ORF">DYL61_16560</name>
</gene>
<dbReference type="AlphaFoldDB" id="A0A4Z0B211"/>
<reference evidence="1 2" key="1">
    <citation type="journal article" date="2019" name="Syst. Appl. Microbiol.">
        <title>New species of pathogenic Pseudomonas isolated from citrus in Tunisia: Proposal of Pseudomonas kairouanensis sp. nov. and Pseudomonas nabeulensis sp. nov.</title>
        <authorList>
            <person name="Oueslati M."/>
            <person name="Mulet M."/>
            <person name="Gomila M."/>
            <person name="Berge O."/>
            <person name="Hajlaoui M.R."/>
            <person name="Lalucat J."/>
            <person name="Sadfi-Zouaoui N."/>
            <person name="Garcia-Valdes E."/>
        </authorList>
    </citation>
    <scope>NUCLEOTIDE SEQUENCE [LARGE SCALE GENOMIC DNA]</scope>
    <source>
        <strain evidence="1 2">E10B</strain>
    </source>
</reference>
<dbReference type="EMBL" id="QUZT01000029">
    <property type="protein sequence ID" value="TFY93005.1"/>
    <property type="molecule type" value="Genomic_DNA"/>
</dbReference>
<sequence length="80" mass="8908">MALQISNKGVYHLRSRKLRWQADAGKGVDMTAHNVESLCRPFRISDAATSWQHPTMILAGLDVLLRNSAMLQKLFAISNG</sequence>
<proteinExistence type="predicted"/>
<name>A0A4Z0B211_9PSED</name>
<dbReference type="Proteomes" id="UP000297734">
    <property type="component" value="Unassembled WGS sequence"/>
</dbReference>
<accession>A0A4Z0B211</accession>
<comment type="caution">
    <text evidence="1">The sequence shown here is derived from an EMBL/GenBank/DDBJ whole genome shotgun (WGS) entry which is preliminary data.</text>
</comment>
<evidence type="ECO:0000313" key="1">
    <source>
        <dbReference type="EMBL" id="TFY93005.1"/>
    </source>
</evidence>
<protein>
    <submittedName>
        <fullName evidence="1">Uncharacterized protein</fullName>
    </submittedName>
</protein>